<dbReference type="RefSeq" id="WP_135646403.1">
    <property type="nucleotide sequence ID" value="NZ_RQGC01000009.1"/>
</dbReference>
<name>A0ABY2MCE5_9LEPT</name>
<dbReference type="Proteomes" id="UP000297273">
    <property type="component" value="Unassembled WGS sequence"/>
</dbReference>
<dbReference type="EMBL" id="RQGC01000009">
    <property type="protein sequence ID" value="TGL39626.1"/>
    <property type="molecule type" value="Genomic_DNA"/>
</dbReference>
<organism evidence="1 2">
    <name type="scientific">Leptospira langatensis</name>
    <dbReference type="NCBI Taxonomy" id="2484983"/>
    <lineage>
        <taxon>Bacteria</taxon>
        <taxon>Pseudomonadati</taxon>
        <taxon>Spirochaetota</taxon>
        <taxon>Spirochaetia</taxon>
        <taxon>Leptospirales</taxon>
        <taxon>Leptospiraceae</taxon>
        <taxon>Leptospira</taxon>
    </lineage>
</organism>
<gene>
    <name evidence="1" type="ORF">EHQ53_13980</name>
</gene>
<keyword evidence="2" id="KW-1185">Reference proteome</keyword>
<reference evidence="2" key="1">
    <citation type="journal article" date="2019" name="PLoS Negl. Trop. Dis.">
        <title>Revisiting the worldwide diversity of Leptospira species in the environment.</title>
        <authorList>
            <person name="Vincent A.T."/>
            <person name="Schiettekatte O."/>
            <person name="Bourhy P."/>
            <person name="Veyrier F.J."/>
            <person name="Picardeau M."/>
        </authorList>
    </citation>
    <scope>NUCLEOTIDE SEQUENCE [LARGE SCALE GENOMIC DNA]</scope>
    <source>
        <strain evidence="2">201702690</strain>
    </source>
</reference>
<accession>A0ABY2MCE5</accession>
<protein>
    <submittedName>
        <fullName evidence="1">Uncharacterized protein</fullName>
    </submittedName>
</protein>
<comment type="caution">
    <text evidence="1">The sequence shown here is derived from an EMBL/GenBank/DDBJ whole genome shotgun (WGS) entry which is preliminary data.</text>
</comment>
<evidence type="ECO:0000313" key="1">
    <source>
        <dbReference type="EMBL" id="TGL39626.1"/>
    </source>
</evidence>
<evidence type="ECO:0000313" key="2">
    <source>
        <dbReference type="Proteomes" id="UP000297273"/>
    </source>
</evidence>
<proteinExistence type="predicted"/>
<sequence>MFEWIKIAPVTFVNPAGQTTQVRLIWEHVRTENFYEVNTLGKDLDLIAYETLKSELESLRLLGQNAVPLTEYDFDMSRLPKVQIPL</sequence>